<dbReference type="InterPro" id="IPR023203">
    <property type="entry name" value="TTHA0068_sf"/>
</dbReference>
<dbReference type="KEGG" id="dvl:Dvul_2878"/>
<dbReference type="Pfam" id="PF03745">
    <property type="entry name" value="DUF309"/>
    <property type="match status" value="1"/>
</dbReference>
<sequence>MTDEVRRGAVLTPQASARLDEAVSLFARGEYHACHDVLEDLWREDGSPVRDIYKGVLQVGVAYWHAGRGNLRGALRLAARGVEHLAPFMPSAFGLDLATLVEDVRHASRLWEEAAMRGDSAPDVPSPRLVRATSPRPEE</sequence>
<dbReference type="AlphaFoldDB" id="A0A0H3ABU3"/>
<dbReference type="Proteomes" id="UP000009173">
    <property type="component" value="Chromosome"/>
</dbReference>
<dbReference type="RefSeq" id="WP_011793144.1">
    <property type="nucleotide sequence ID" value="NC_008751.1"/>
</dbReference>
<evidence type="ECO:0000256" key="1">
    <source>
        <dbReference type="SAM" id="MobiDB-lite"/>
    </source>
</evidence>
<name>A0A0H3ABU3_NITV4</name>
<reference evidence="3" key="1">
    <citation type="journal article" date="2009" name="Environ. Microbiol.">
        <title>Contribution of mobile genetic elements to Desulfovibrio vulgaris genome plasticity.</title>
        <authorList>
            <person name="Walker C.B."/>
            <person name="Stolyar S."/>
            <person name="Chivian D."/>
            <person name="Pinel N."/>
            <person name="Gabster J.A."/>
            <person name="Dehal P.S."/>
            <person name="He Z."/>
            <person name="Yang Z.K."/>
            <person name="Yen H.C."/>
            <person name="Zhou J."/>
            <person name="Wall J.D."/>
            <person name="Hazen T.C."/>
            <person name="Arkin A.P."/>
            <person name="Stahl D.A."/>
        </authorList>
    </citation>
    <scope>NUCLEOTIDE SEQUENCE [LARGE SCALE GENOMIC DNA]</scope>
    <source>
        <strain evidence="3">DP4</strain>
    </source>
</reference>
<organism evidence="2 3">
    <name type="scientific">Nitratidesulfovibrio vulgaris (strain DP4)</name>
    <name type="common">Desulfovibrio vulgaris</name>
    <dbReference type="NCBI Taxonomy" id="391774"/>
    <lineage>
        <taxon>Bacteria</taxon>
        <taxon>Pseudomonadati</taxon>
        <taxon>Thermodesulfobacteriota</taxon>
        <taxon>Desulfovibrionia</taxon>
        <taxon>Desulfovibrionales</taxon>
        <taxon>Desulfovibrionaceae</taxon>
        <taxon>Nitratidesulfovibrio</taxon>
    </lineage>
</organism>
<feature type="region of interest" description="Disordered" evidence="1">
    <location>
        <begin position="117"/>
        <end position="139"/>
    </location>
</feature>
<dbReference type="Gene3D" id="1.10.3450.10">
    <property type="entry name" value="TTHA0068-like"/>
    <property type="match status" value="1"/>
</dbReference>
<dbReference type="EMBL" id="CP000527">
    <property type="protein sequence ID" value="ABM29889.1"/>
    <property type="molecule type" value="Genomic_DNA"/>
</dbReference>
<dbReference type="PANTHER" id="PTHR34796">
    <property type="entry name" value="EXPRESSED PROTEIN"/>
    <property type="match status" value="1"/>
</dbReference>
<evidence type="ECO:0000313" key="3">
    <source>
        <dbReference type="Proteomes" id="UP000009173"/>
    </source>
</evidence>
<gene>
    <name evidence="2" type="ordered locus">Dvul_2878</name>
</gene>
<protein>
    <recommendedName>
        <fullName evidence="4">DUF309 domain-containing protein</fullName>
    </recommendedName>
</protein>
<proteinExistence type="predicted"/>
<evidence type="ECO:0008006" key="4">
    <source>
        <dbReference type="Google" id="ProtNLM"/>
    </source>
</evidence>
<accession>A0A0H3ABU3</accession>
<dbReference type="InterPro" id="IPR005500">
    <property type="entry name" value="DUF309"/>
</dbReference>
<dbReference type="HOGENOM" id="CLU_125317_1_1_7"/>
<dbReference type="PANTHER" id="PTHR34796:SF1">
    <property type="entry name" value="EXPRESSED PROTEIN"/>
    <property type="match status" value="1"/>
</dbReference>
<evidence type="ECO:0000313" key="2">
    <source>
        <dbReference type="EMBL" id="ABM29889.1"/>
    </source>
</evidence>
<dbReference type="SUPFAM" id="SSF140663">
    <property type="entry name" value="TTHA0068-like"/>
    <property type="match status" value="1"/>
</dbReference>